<dbReference type="RefSeq" id="WP_022862195.1">
    <property type="nucleotide sequence ID" value="NZ_ATVG01000001.1"/>
</dbReference>
<dbReference type="Pfam" id="PF17837">
    <property type="entry name" value="4PPT_N"/>
    <property type="match status" value="1"/>
</dbReference>
<feature type="domain" description="4'-phosphopantetheinyl transferase N-terminal" evidence="3">
    <location>
        <begin position="39"/>
        <end position="106"/>
    </location>
</feature>
<dbReference type="PANTHER" id="PTHR38096:SF1">
    <property type="entry name" value="ENTEROBACTIN SYNTHASE COMPONENT D"/>
    <property type="match status" value="1"/>
</dbReference>
<dbReference type="Pfam" id="PF01648">
    <property type="entry name" value="ACPS"/>
    <property type="match status" value="1"/>
</dbReference>
<organism evidence="4 5">
    <name type="scientific">Corynebacterium massiliense DSM 45435</name>
    <dbReference type="NCBI Taxonomy" id="1121364"/>
    <lineage>
        <taxon>Bacteria</taxon>
        <taxon>Bacillati</taxon>
        <taxon>Actinomycetota</taxon>
        <taxon>Actinomycetes</taxon>
        <taxon>Mycobacteriales</taxon>
        <taxon>Corynebacteriaceae</taxon>
        <taxon>Corynebacterium</taxon>
    </lineage>
</organism>
<dbReference type="InterPro" id="IPR037143">
    <property type="entry name" value="4-PPantetheinyl_Trfase_dom_sf"/>
</dbReference>
<dbReference type="EMBL" id="CP063189">
    <property type="protein sequence ID" value="WCZ32722.1"/>
    <property type="molecule type" value="Genomic_DNA"/>
</dbReference>
<evidence type="ECO:0000313" key="5">
    <source>
        <dbReference type="Proteomes" id="UP001220064"/>
    </source>
</evidence>
<name>A0ABY7U7P0_9CORY</name>
<accession>A0ABY7U7P0</accession>
<gene>
    <name evidence="4" type="primary">npt</name>
    <name evidence="4" type="ORF">CMASS_06440</name>
</gene>
<dbReference type="PRINTS" id="PR01399">
    <property type="entry name" value="ENTSNTHTASED"/>
</dbReference>
<dbReference type="InterPro" id="IPR003542">
    <property type="entry name" value="Enbac_synth_compD-like"/>
</dbReference>
<reference evidence="4 5" key="1">
    <citation type="submission" date="2020-10" db="EMBL/GenBank/DDBJ databases">
        <title>Complete genome sequence of Corynebacterium massiliense DSM 45435, type strain of Corynebacterium massiliense.</title>
        <authorList>
            <person name="Busche T."/>
            <person name="Kalinowski J."/>
            <person name="Ruckert C."/>
        </authorList>
    </citation>
    <scope>NUCLEOTIDE SEQUENCE [LARGE SCALE GENOMIC DNA]</scope>
    <source>
        <strain evidence="4 5">DSM 45435</strain>
    </source>
</reference>
<keyword evidence="5" id="KW-1185">Reference proteome</keyword>
<sequence length="222" mass="24519">MRDDALFPARSQARLCYVRTAVYGAEPDLFNYHNLHPLEKSLASQAVNARKAELGDARWCAHQALGEVGAPAGEPILRGERGMPLWPEGFTGSMTHTEGLRAAVAAPLTTVRSLGLDAEPNEELPAEVLPMIARSGELLQLAELRPQVSAPDRLLFCAKEATYKAWFPLTHRWLGFEDAEISLRSDGTLIAYLLVRPTPVPFIAGRWVERDGYFIVAMTVPR</sequence>
<feature type="domain" description="4'-phosphopantetheinyl transferase" evidence="2">
    <location>
        <begin position="113"/>
        <end position="202"/>
    </location>
</feature>
<evidence type="ECO:0000259" key="2">
    <source>
        <dbReference type="Pfam" id="PF01648"/>
    </source>
</evidence>
<keyword evidence="1 4" id="KW-0808">Transferase</keyword>
<dbReference type="GO" id="GO:0008897">
    <property type="term" value="F:holo-[acyl-carrier-protein] synthase activity"/>
    <property type="evidence" value="ECO:0007669"/>
    <property type="project" value="UniProtKB-EC"/>
</dbReference>
<proteinExistence type="predicted"/>
<evidence type="ECO:0000313" key="4">
    <source>
        <dbReference type="EMBL" id="WCZ32722.1"/>
    </source>
</evidence>
<dbReference type="Proteomes" id="UP001220064">
    <property type="component" value="Chromosome"/>
</dbReference>
<dbReference type="SUPFAM" id="SSF56214">
    <property type="entry name" value="4'-phosphopantetheinyl transferase"/>
    <property type="match status" value="1"/>
</dbReference>
<dbReference type="InterPro" id="IPR041354">
    <property type="entry name" value="4PPT_N"/>
</dbReference>
<evidence type="ECO:0000256" key="1">
    <source>
        <dbReference type="ARBA" id="ARBA00022679"/>
    </source>
</evidence>
<evidence type="ECO:0000259" key="3">
    <source>
        <dbReference type="Pfam" id="PF17837"/>
    </source>
</evidence>
<dbReference type="PANTHER" id="PTHR38096">
    <property type="entry name" value="ENTEROBACTIN SYNTHASE COMPONENT D"/>
    <property type="match status" value="1"/>
</dbReference>
<dbReference type="InterPro" id="IPR008278">
    <property type="entry name" value="4-PPantetheinyl_Trfase_dom"/>
</dbReference>
<protein>
    <submittedName>
        <fullName evidence="4">4'-phosphopantetheinyl transferase Npt</fullName>
        <ecNumber evidence="4">2.7.8.7</ecNumber>
    </submittedName>
</protein>
<dbReference type="EC" id="2.7.8.7" evidence="4"/>